<name>A0ACC0PU93_RHOML</name>
<organism evidence="1 2">
    <name type="scientific">Rhododendron molle</name>
    <name type="common">Chinese azalea</name>
    <name type="synonym">Azalea mollis</name>
    <dbReference type="NCBI Taxonomy" id="49168"/>
    <lineage>
        <taxon>Eukaryota</taxon>
        <taxon>Viridiplantae</taxon>
        <taxon>Streptophyta</taxon>
        <taxon>Embryophyta</taxon>
        <taxon>Tracheophyta</taxon>
        <taxon>Spermatophyta</taxon>
        <taxon>Magnoliopsida</taxon>
        <taxon>eudicotyledons</taxon>
        <taxon>Gunneridae</taxon>
        <taxon>Pentapetalae</taxon>
        <taxon>asterids</taxon>
        <taxon>Ericales</taxon>
        <taxon>Ericaceae</taxon>
        <taxon>Ericoideae</taxon>
        <taxon>Rhodoreae</taxon>
        <taxon>Rhododendron</taxon>
    </lineage>
</organism>
<proteinExistence type="predicted"/>
<accession>A0ACC0PU93</accession>
<evidence type="ECO:0000313" key="1">
    <source>
        <dbReference type="EMBL" id="KAI8568118.1"/>
    </source>
</evidence>
<dbReference type="EMBL" id="CM046389">
    <property type="protein sequence ID" value="KAI8568118.1"/>
    <property type="molecule type" value="Genomic_DNA"/>
</dbReference>
<sequence>MIQITKCESNLFLQREPPVDSKTLKLRRSEVGSPRHHHVIQLIRQAGIGGVLDLPFISLDLGLMTALLERWRLETHSFRLRTDEWTVTLQDVEVLIGLPVDGEPVIGRTSEEWGPLCQRLLS</sequence>
<protein>
    <submittedName>
        <fullName evidence="1">Uncharacterized protein</fullName>
    </submittedName>
</protein>
<reference evidence="1" key="1">
    <citation type="submission" date="2022-02" db="EMBL/GenBank/DDBJ databases">
        <title>Plant Genome Project.</title>
        <authorList>
            <person name="Zhang R.-G."/>
        </authorList>
    </citation>
    <scope>NUCLEOTIDE SEQUENCE</scope>
    <source>
        <strain evidence="1">AT1</strain>
    </source>
</reference>
<gene>
    <name evidence="1" type="ORF">RHMOL_Rhmol02G0172400</name>
</gene>
<comment type="caution">
    <text evidence="1">The sequence shown here is derived from an EMBL/GenBank/DDBJ whole genome shotgun (WGS) entry which is preliminary data.</text>
</comment>
<dbReference type="Proteomes" id="UP001062846">
    <property type="component" value="Chromosome 2"/>
</dbReference>
<evidence type="ECO:0000313" key="2">
    <source>
        <dbReference type="Proteomes" id="UP001062846"/>
    </source>
</evidence>
<keyword evidence="2" id="KW-1185">Reference proteome</keyword>